<dbReference type="OrthoDB" id="1102012at2759"/>
<reference evidence="4 5" key="1">
    <citation type="submission" date="2019-08" db="EMBL/GenBank/DDBJ databases">
        <title>Draft genome sequences of two oriental melons (Cucumis melo L. var makuwa).</title>
        <authorList>
            <person name="Kwon S.-Y."/>
        </authorList>
    </citation>
    <scope>NUCLEOTIDE SEQUENCE [LARGE SCALE GENOMIC DNA]</scope>
    <source>
        <strain evidence="5">cv. Chang Bougi</strain>
        <strain evidence="4">cv. SW 3</strain>
        <tissue evidence="3">Leaf</tissue>
    </source>
</reference>
<feature type="region of interest" description="Disordered" evidence="1">
    <location>
        <begin position="1"/>
        <end position="24"/>
    </location>
</feature>
<dbReference type="Proteomes" id="UP000321393">
    <property type="component" value="Unassembled WGS sequence"/>
</dbReference>
<sequence>MAANSSPATLVNKVPMPSKRPRTKTSSIIDNMFDDLFGDSHPEYEDLDSSVPYSTASDTSTAASDPINPLQLFLVLKSQRRLELFLMLILPLSHISNVDTQPTNRTTTKCRPNFAPPLTAEDDYRSSCSTNFVPPRTAEDLLAKVNGFVTILEFQIADTILNHMLISWNTLRLLLQELFGETYCECRFVPPTPSFKASHHPPAKGHKVVTTKVSRGKFPPNVPSVPIDDTSLHSEDCVRRSMWFNVICTTDESIISNQHRSCTPILDLVIKACLLPNIIEVDPFYHRLLREFIVNLPTDLNDPGAMEHHKVHVRGLCFNISPTLLNSFLKVSQPVDFSLSLLTLELLALKQLALPQVKSR</sequence>
<name>A0A5D3BYZ7_CUCMM</name>
<organism evidence="3 5">
    <name type="scientific">Cucumis melo var. makuwa</name>
    <name type="common">Oriental melon</name>
    <dbReference type="NCBI Taxonomy" id="1194695"/>
    <lineage>
        <taxon>Eukaryota</taxon>
        <taxon>Viridiplantae</taxon>
        <taxon>Streptophyta</taxon>
        <taxon>Embryophyta</taxon>
        <taxon>Tracheophyta</taxon>
        <taxon>Spermatophyta</taxon>
        <taxon>Magnoliopsida</taxon>
        <taxon>eudicotyledons</taxon>
        <taxon>Gunneridae</taxon>
        <taxon>Pentapetalae</taxon>
        <taxon>rosids</taxon>
        <taxon>fabids</taxon>
        <taxon>Cucurbitales</taxon>
        <taxon>Cucurbitaceae</taxon>
        <taxon>Benincaseae</taxon>
        <taxon>Cucumis</taxon>
    </lineage>
</organism>
<proteinExistence type="predicted"/>
<gene>
    <name evidence="3" type="ORF">E5676_scaffold298G001190</name>
    <name evidence="2" type="ORF">E6C27_scaffold230G00090</name>
</gene>
<dbReference type="Proteomes" id="UP000321947">
    <property type="component" value="Unassembled WGS sequence"/>
</dbReference>
<protein>
    <submittedName>
        <fullName evidence="3">Flocculation protein FLO11-like</fullName>
    </submittedName>
</protein>
<evidence type="ECO:0000313" key="3">
    <source>
        <dbReference type="EMBL" id="TYK03289.1"/>
    </source>
</evidence>
<evidence type="ECO:0000313" key="4">
    <source>
        <dbReference type="Proteomes" id="UP000321393"/>
    </source>
</evidence>
<evidence type="ECO:0000256" key="1">
    <source>
        <dbReference type="SAM" id="MobiDB-lite"/>
    </source>
</evidence>
<comment type="caution">
    <text evidence="3">The sequence shown here is derived from an EMBL/GenBank/DDBJ whole genome shotgun (WGS) entry which is preliminary data.</text>
</comment>
<accession>A0A5D3BYZ7</accession>
<evidence type="ECO:0000313" key="5">
    <source>
        <dbReference type="Proteomes" id="UP000321947"/>
    </source>
</evidence>
<dbReference type="EMBL" id="SSTE01013576">
    <property type="protein sequence ID" value="KAA0046857.1"/>
    <property type="molecule type" value="Genomic_DNA"/>
</dbReference>
<dbReference type="EMBL" id="SSTD01015292">
    <property type="protein sequence ID" value="TYK03289.1"/>
    <property type="molecule type" value="Genomic_DNA"/>
</dbReference>
<dbReference type="AlphaFoldDB" id="A0A5D3BYZ7"/>
<evidence type="ECO:0000313" key="2">
    <source>
        <dbReference type="EMBL" id="KAA0046857.1"/>
    </source>
</evidence>